<evidence type="ECO:0000313" key="2">
    <source>
        <dbReference type="EMBL" id="EAQ06852.1"/>
    </source>
</evidence>
<sequence>MATAADVLRIATYAAPLTRDGPGLLLRDILRGDDPQVTAHAAIIAQADPDLLVLTDFDYDLDSIALRAFAALFDPPYPYLFAARPNTGMPTGQDIDRNGRLGEPRDAQGYGLFNGQGGMAILSRLPIDAGGVTDLSALLWRDLPGADLPVLDGGPFFAPAVLDVLRLSTTGHWIVPVLPPDAPPFAIMAYAASPPAFDGPERRNIRRNRDELRLWEQVLAGHFGPVPDDFVITGNTNLDPQRGKGDRAAMAAFLAHPLVQDPLAGQPTADWRAIGLGKLRVSYVVPSRGWQVVDARVVWPVPDGDPAFGAHHLVWVDLAR</sequence>
<name>A3V5D4_9RHOB</name>
<protein>
    <recommendedName>
        <fullName evidence="1">Endonuclease/exonuclease/phosphatase domain-containing protein</fullName>
    </recommendedName>
</protein>
<comment type="caution">
    <text evidence="2">The sequence shown here is derived from an EMBL/GenBank/DDBJ whole genome shotgun (WGS) entry which is preliminary data.</text>
</comment>
<dbReference type="Gene3D" id="3.60.10.10">
    <property type="entry name" value="Endonuclease/exonuclease/phosphatase"/>
    <property type="match status" value="1"/>
</dbReference>
<gene>
    <name evidence="2" type="ORF">SKA53_14931</name>
</gene>
<dbReference type="OrthoDB" id="292013at2"/>
<dbReference type="STRING" id="314232.SKA53_14931"/>
<dbReference type="GO" id="GO:0003824">
    <property type="term" value="F:catalytic activity"/>
    <property type="evidence" value="ECO:0007669"/>
    <property type="project" value="InterPro"/>
</dbReference>
<evidence type="ECO:0000313" key="3">
    <source>
        <dbReference type="Proteomes" id="UP000004507"/>
    </source>
</evidence>
<accession>A3V5D4</accession>
<evidence type="ECO:0000259" key="1">
    <source>
        <dbReference type="Pfam" id="PF03372"/>
    </source>
</evidence>
<reference evidence="2 3" key="1">
    <citation type="submission" date="2006-01" db="EMBL/GenBank/DDBJ databases">
        <authorList>
            <person name="Hagstrom A."/>
            <person name="Ferriera S."/>
            <person name="Johnson J."/>
            <person name="Kravitz S."/>
            <person name="Halpern A."/>
            <person name="Remington K."/>
            <person name="Beeson K."/>
            <person name="Tran B."/>
            <person name="Rogers Y.-H."/>
            <person name="Friedman R."/>
            <person name="Venter J.C."/>
        </authorList>
    </citation>
    <scope>NUCLEOTIDE SEQUENCE [LARGE SCALE GENOMIC DNA]</scope>
    <source>
        <strain evidence="2 3">SKA53</strain>
    </source>
</reference>
<dbReference type="Proteomes" id="UP000004507">
    <property type="component" value="Unassembled WGS sequence"/>
</dbReference>
<dbReference type="InterPro" id="IPR005135">
    <property type="entry name" value="Endo/exonuclease/phosphatase"/>
</dbReference>
<organism evidence="2 3">
    <name type="scientific">Yoonia vestfoldensis SKA53</name>
    <dbReference type="NCBI Taxonomy" id="314232"/>
    <lineage>
        <taxon>Bacteria</taxon>
        <taxon>Pseudomonadati</taxon>
        <taxon>Pseudomonadota</taxon>
        <taxon>Alphaproteobacteria</taxon>
        <taxon>Rhodobacterales</taxon>
        <taxon>Paracoccaceae</taxon>
        <taxon>Yoonia</taxon>
    </lineage>
</organism>
<proteinExistence type="predicted"/>
<dbReference type="HOGENOM" id="CLU_042670_1_0_5"/>
<dbReference type="Pfam" id="PF03372">
    <property type="entry name" value="Exo_endo_phos"/>
    <property type="match status" value="1"/>
</dbReference>
<dbReference type="RefSeq" id="WP_007206925.1">
    <property type="nucleotide sequence ID" value="NZ_CH672414.1"/>
</dbReference>
<dbReference type="AlphaFoldDB" id="A3V5D4"/>
<feature type="domain" description="Endonuclease/exonuclease/phosphatase" evidence="1">
    <location>
        <begin position="33"/>
        <end position="302"/>
    </location>
</feature>
<dbReference type="eggNOG" id="COG3568">
    <property type="taxonomic scope" value="Bacteria"/>
</dbReference>
<dbReference type="EMBL" id="AAMS01000004">
    <property type="protein sequence ID" value="EAQ06852.1"/>
    <property type="molecule type" value="Genomic_DNA"/>
</dbReference>
<dbReference type="InterPro" id="IPR036691">
    <property type="entry name" value="Endo/exonu/phosph_ase_sf"/>
</dbReference>
<keyword evidence="3" id="KW-1185">Reference proteome</keyword>
<dbReference type="SUPFAM" id="SSF56219">
    <property type="entry name" value="DNase I-like"/>
    <property type="match status" value="1"/>
</dbReference>